<dbReference type="AlphaFoldDB" id="A0A8H5CKC6"/>
<dbReference type="GO" id="GO:0015074">
    <property type="term" value="P:DNA integration"/>
    <property type="evidence" value="ECO:0007669"/>
    <property type="project" value="InterPro"/>
</dbReference>
<gene>
    <name evidence="2" type="ORF">D9758_014175</name>
</gene>
<dbReference type="InterPro" id="IPR052055">
    <property type="entry name" value="Hepadnavirus_pol/RT"/>
</dbReference>
<dbReference type="InterPro" id="IPR043502">
    <property type="entry name" value="DNA/RNA_pol_sf"/>
</dbReference>
<dbReference type="InterPro" id="IPR011010">
    <property type="entry name" value="DNA_brk_join_enz"/>
</dbReference>
<name>A0A8H5CKC6_9AGAR</name>
<dbReference type="PANTHER" id="PTHR33050">
    <property type="entry name" value="REVERSE TRANSCRIPTASE DOMAIN-CONTAINING PROTEIN"/>
    <property type="match status" value="1"/>
</dbReference>
<keyword evidence="1" id="KW-0233">DNA recombination</keyword>
<keyword evidence="3" id="KW-1185">Reference proteome</keyword>
<sequence>MRDFLAALRSNEGRITAPSILLLQESDLADIARNLCMAIMRYYRYRRGKDVGSGTALWVADQWYTLIMSIAESETLYDDFPTAVLYLQETLHDWESMPERWNVLVTTIRQPVWLRYHQRILSQCAHYAKILPAGINSYLSVWVHDNRRGSHSQSSGPHSSSSSFHGGHSSSSLQKLLCWLCGLNHYYKEHKTRPSDFVKKSGNAYKDSQQRITSTSVVVADLMNTTPKTIPPPVPAPDMTLPPRKHNLFPVITRLHHEVWSRLLVATGGYEKFRKVLEGLRDGFFIGVENYTLSHTFMPNNHHSATVHSQIMADKFHEEIAKGHISIGFEPSYLESIIGPFCTSPLAVIEQKPGKFRIIINHSYPFTPLHLQRSLSSLTSLRDDLHDNTRIPPPITIDPEIYSVNSLIDTNKFQCAWGTFSECWLLVANAPPGTQASVFDVDAAFRNIPIHLSTRNFVALMFDGLIYLDQCLNFGKASSPGIWGHVADAMVHILLHTGVEALIKNNAYDYSYDESLIWSIAENLSWPWAPLKFVAFTFFFLYIGFHWDIEKKTIELPKAKKIKYSAKISTFLSNSAHTKEEAESVVGTLQHVTLVAPQGRSYLASIHHFVSGFKEDTQAFVLTEFTVWANDMGLHPDEVLPAPKQSFASLQHPSWDTWPATFYDAPSLASTWQSPSTSHRPEHPPVTCDMMRSCHVAWSTSARGDHKCASAAAKCSLLGQLRLSEIFPCHSDPRLFDPSKHPRVQDVVELPPTPESKHGPLSIYLPSTKTSVSRGDYTHIHAYHGSLNATKATHLHVCANDLGPSDPLMSFRDDSGKLKCLTKSHFLSLCNDVWSKEGYPRFTGHSFHIGGTTLLLHDGVNPEYVKMCGRWNSSAFTRYWRDLHTCASIHIDRVHARRCLHQRLNI</sequence>
<evidence type="ECO:0000313" key="2">
    <source>
        <dbReference type="EMBL" id="KAF5343355.1"/>
    </source>
</evidence>
<protein>
    <submittedName>
        <fullName evidence="2">Uncharacterized protein</fullName>
    </submittedName>
</protein>
<dbReference type="SUPFAM" id="SSF56672">
    <property type="entry name" value="DNA/RNA polymerases"/>
    <property type="match status" value="1"/>
</dbReference>
<dbReference type="GO" id="GO:0006310">
    <property type="term" value="P:DNA recombination"/>
    <property type="evidence" value="ECO:0007669"/>
    <property type="project" value="UniProtKB-KW"/>
</dbReference>
<reference evidence="2 3" key="1">
    <citation type="journal article" date="2020" name="ISME J.">
        <title>Uncovering the hidden diversity of litter-decomposition mechanisms in mushroom-forming fungi.</title>
        <authorList>
            <person name="Floudas D."/>
            <person name="Bentzer J."/>
            <person name="Ahren D."/>
            <person name="Johansson T."/>
            <person name="Persson P."/>
            <person name="Tunlid A."/>
        </authorList>
    </citation>
    <scope>NUCLEOTIDE SEQUENCE [LARGE SCALE GENOMIC DNA]</scope>
    <source>
        <strain evidence="2 3">CBS 291.85</strain>
    </source>
</reference>
<dbReference type="Proteomes" id="UP000559256">
    <property type="component" value="Unassembled WGS sequence"/>
</dbReference>
<evidence type="ECO:0000313" key="3">
    <source>
        <dbReference type="Proteomes" id="UP000559256"/>
    </source>
</evidence>
<evidence type="ECO:0000256" key="1">
    <source>
        <dbReference type="ARBA" id="ARBA00023172"/>
    </source>
</evidence>
<dbReference type="PANTHER" id="PTHR33050:SF7">
    <property type="entry name" value="RIBONUCLEASE H"/>
    <property type="match status" value="1"/>
</dbReference>
<dbReference type="SUPFAM" id="SSF56349">
    <property type="entry name" value="DNA breaking-rejoining enzymes"/>
    <property type="match status" value="1"/>
</dbReference>
<proteinExistence type="predicted"/>
<dbReference type="GO" id="GO:0003677">
    <property type="term" value="F:DNA binding"/>
    <property type="evidence" value="ECO:0007669"/>
    <property type="project" value="InterPro"/>
</dbReference>
<dbReference type="OrthoDB" id="3254696at2759"/>
<dbReference type="InterPro" id="IPR013762">
    <property type="entry name" value="Integrase-like_cat_sf"/>
</dbReference>
<dbReference type="Gene3D" id="1.10.443.10">
    <property type="entry name" value="Intergrase catalytic core"/>
    <property type="match status" value="1"/>
</dbReference>
<accession>A0A8H5CKC6</accession>
<organism evidence="2 3">
    <name type="scientific">Tetrapyrgos nigripes</name>
    <dbReference type="NCBI Taxonomy" id="182062"/>
    <lineage>
        <taxon>Eukaryota</taxon>
        <taxon>Fungi</taxon>
        <taxon>Dikarya</taxon>
        <taxon>Basidiomycota</taxon>
        <taxon>Agaricomycotina</taxon>
        <taxon>Agaricomycetes</taxon>
        <taxon>Agaricomycetidae</taxon>
        <taxon>Agaricales</taxon>
        <taxon>Marasmiineae</taxon>
        <taxon>Marasmiaceae</taxon>
        <taxon>Tetrapyrgos</taxon>
    </lineage>
</organism>
<comment type="caution">
    <text evidence="2">The sequence shown here is derived from an EMBL/GenBank/DDBJ whole genome shotgun (WGS) entry which is preliminary data.</text>
</comment>
<dbReference type="EMBL" id="JAACJM010000142">
    <property type="protein sequence ID" value="KAF5343355.1"/>
    <property type="molecule type" value="Genomic_DNA"/>
</dbReference>